<protein>
    <recommendedName>
        <fullName evidence="8">Leucine-rich repeat-containing N-terminal plant-type domain-containing protein</fullName>
    </recommendedName>
</protein>
<feature type="compositionally biased region" description="Basic and acidic residues" evidence="6">
    <location>
        <begin position="295"/>
        <end position="317"/>
    </location>
</feature>
<proteinExistence type="predicted"/>
<keyword evidence="5 7" id="KW-0472">Membrane</keyword>
<evidence type="ECO:0000256" key="3">
    <source>
        <dbReference type="ARBA" id="ARBA00022729"/>
    </source>
</evidence>
<dbReference type="Pfam" id="PF08263">
    <property type="entry name" value="LRRNT_2"/>
    <property type="match status" value="1"/>
</dbReference>
<comment type="subcellular location">
    <subcellularLocation>
        <location evidence="1">Membrane</location>
    </subcellularLocation>
</comment>
<dbReference type="Pfam" id="PF00560">
    <property type="entry name" value="LRR_1"/>
    <property type="match status" value="1"/>
</dbReference>
<evidence type="ECO:0000256" key="5">
    <source>
        <dbReference type="ARBA" id="ARBA00023136"/>
    </source>
</evidence>
<sequence length="317" mass="35006">MHWSSMHQILLFGDGDFSFSLSLATAFGSAVNIVAKNRELWPFFVQEIRNIHEHESYIESLGLFRGFPSTVPTQAATTFFLFPSSSQPRHSLMPFISKTLLLITTNFFFFFFFFFFFVFFVLCCLSIDEQGLALIQWKETLHRSSGALASWDPSDPNPCKWFGVLCNPSARVVGIRLKAVDIHGPLPSNFQVLKSLETLVINGANITGPVPKAIGDYQELSLLDLSNNQISGEIPAEICKLAKLESLALDPILLKDPSCSTSATSPASLTSPSTTTTSSGRHQARSENFQSSKFSEPEGTKPSGDHCHRSRETAVIS</sequence>
<gene>
    <name evidence="9" type="ORF">HPP92_018909</name>
</gene>
<dbReference type="PANTHER" id="PTHR48054">
    <property type="entry name" value="RECEPTOR KINASE-LIKE PROTEIN XA21"/>
    <property type="match status" value="1"/>
</dbReference>
<dbReference type="OrthoDB" id="1100735at2759"/>
<reference evidence="9 10" key="1">
    <citation type="journal article" date="2020" name="Nat. Food">
        <title>A phased Vanilla planifolia genome enables genetic improvement of flavour and production.</title>
        <authorList>
            <person name="Hasing T."/>
            <person name="Tang H."/>
            <person name="Brym M."/>
            <person name="Khazi F."/>
            <person name="Huang T."/>
            <person name="Chambers A.H."/>
        </authorList>
    </citation>
    <scope>NUCLEOTIDE SEQUENCE [LARGE SCALE GENOMIC DNA]</scope>
    <source>
        <tissue evidence="9">Leaf</tissue>
    </source>
</reference>
<feature type="region of interest" description="Disordered" evidence="6">
    <location>
        <begin position="262"/>
        <end position="317"/>
    </location>
</feature>
<dbReference type="Gene3D" id="3.80.10.10">
    <property type="entry name" value="Ribonuclease Inhibitor"/>
    <property type="match status" value="1"/>
</dbReference>
<accession>A0A835Q7W3</accession>
<dbReference type="SUPFAM" id="SSF52058">
    <property type="entry name" value="L domain-like"/>
    <property type="match status" value="1"/>
</dbReference>
<evidence type="ECO:0000259" key="8">
    <source>
        <dbReference type="Pfam" id="PF08263"/>
    </source>
</evidence>
<evidence type="ECO:0000256" key="6">
    <source>
        <dbReference type="SAM" id="MobiDB-lite"/>
    </source>
</evidence>
<evidence type="ECO:0000256" key="4">
    <source>
        <dbReference type="ARBA" id="ARBA00022737"/>
    </source>
</evidence>
<feature type="domain" description="Leucine-rich repeat-containing N-terminal plant-type" evidence="8">
    <location>
        <begin position="128"/>
        <end position="167"/>
    </location>
</feature>
<name>A0A835Q7W3_VANPL</name>
<dbReference type="InterPro" id="IPR032675">
    <property type="entry name" value="LRR_dom_sf"/>
</dbReference>
<evidence type="ECO:0000313" key="9">
    <source>
        <dbReference type="EMBL" id="KAG0467329.1"/>
    </source>
</evidence>
<dbReference type="FunFam" id="3.80.10.10:FF:000400">
    <property type="entry name" value="Nuclear pore complex protein NUP107"/>
    <property type="match status" value="1"/>
</dbReference>
<dbReference type="GO" id="GO:0016020">
    <property type="term" value="C:membrane"/>
    <property type="evidence" value="ECO:0007669"/>
    <property type="project" value="UniProtKB-SubCell"/>
</dbReference>
<keyword evidence="2" id="KW-0433">Leucine-rich repeat</keyword>
<dbReference type="PANTHER" id="PTHR48054:SF14">
    <property type="entry name" value="MDIS1-INTERACTING RECEPTOR LIKE KINASE 2-LIKE"/>
    <property type="match status" value="1"/>
</dbReference>
<keyword evidence="7" id="KW-1133">Transmembrane helix</keyword>
<keyword evidence="7" id="KW-0812">Transmembrane</keyword>
<dbReference type="EMBL" id="JADCNL010000009">
    <property type="protein sequence ID" value="KAG0467329.1"/>
    <property type="molecule type" value="Genomic_DNA"/>
</dbReference>
<dbReference type="InterPro" id="IPR052592">
    <property type="entry name" value="LRR-RLK"/>
</dbReference>
<feature type="transmembrane region" description="Helical" evidence="7">
    <location>
        <begin position="99"/>
        <end position="122"/>
    </location>
</feature>
<feature type="compositionally biased region" description="Low complexity" evidence="6">
    <location>
        <begin position="262"/>
        <end position="279"/>
    </location>
</feature>
<keyword evidence="3" id="KW-0732">Signal</keyword>
<dbReference type="InterPro" id="IPR001611">
    <property type="entry name" value="Leu-rich_rpt"/>
</dbReference>
<keyword evidence="4" id="KW-0677">Repeat</keyword>
<evidence type="ECO:0000256" key="1">
    <source>
        <dbReference type="ARBA" id="ARBA00004370"/>
    </source>
</evidence>
<evidence type="ECO:0000256" key="2">
    <source>
        <dbReference type="ARBA" id="ARBA00022614"/>
    </source>
</evidence>
<organism evidence="9 10">
    <name type="scientific">Vanilla planifolia</name>
    <name type="common">Vanilla</name>
    <dbReference type="NCBI Taxonomy" id="51239"/>
    <lineage>
        <taxon>Eukaryota</taxon>
        <taxon>Viridiplantae</taxon>
        <taxon>Streptophyta</taxon>
        <taxon>Embryophyta</taxon>
        <taxon>Tracheophyta</taxon>
        <taxon>Spermatophyta</taxon>
        <taxon>Magnoliopsida</taxon>
        <taxon>Liliopsida</taxon>
        <taxon>Asparagales</taxon>
        <taxon>Orchidaceae</taxon>
        <taxon>Vanilloideae</taxon>
        <taxon>Vanilleae</taxon>
        <taxon>Vanilla</taxon>
    </lineage>
</organism>
<keyword evidence="10" id="KW-1185">Reference proteome</keyword>
<dbReference type="InterPro" id="IPR013210">
    <property type="entry name" value="LRR_N_plant-typ"/>
</dbReference>
<evidence type="ECO:0000313" key="10">
    <source>
        <dbReference type="Proteomes" id="UP000636800"/>
    </source>
</evidence>
<dbReference type="Proteomes" id="UP000636800">
    <property type="component" value="Unassembled WGS sequence"/>
</dbReference>
<dbReference type="AlphaFoldDB" id="A0A835Q7W3"/>
<comment type="caution">
    <text evidence="9">The sequence shown here is derived from an EMBL/GenBank/DDBJ whole genome shotgun (WGS) entry which is preliminary data.</text>
</comment>
<evidence type="ECO:0000256" key="7">
    <source>
        <dbReference type="SAM" id="Phobius"/>
    </source>
</evidence>